<dbReference type="RefSeq" id="WP_345629002.1">
    <property type="nucleotide sequence ID" value="NZ_BAABJQ010000006.1"/>
</dbReference>
<sequence>MYVRLAASWADPSGAVHGAGEFVDVDVVTLAELEEQGVVENAGEEIEEPGYIGPGETEEQDPNFVGPSFVGPSEEGEESDEDEGSDDE</sequence>
<accession>A0ABP9RQM3</accession>
<keyword evidence="3" id="KW-1185">Reference proteome</keyword>
<feature type="compositionally biased region" description="Acidic residues" evidence="1">
    <location>
        <begin position="74"/>
        <end position="88"/>
    </location>
</feature>
<name>A0ABP9RQM3_9ACTN</name>
<feature type="region of interest" description="Disordered" evidence="1">
    <location>
        <begin position="38"/>
        <end position="88"/>
    </location>
</feature>
<evidence type="ECO:0000256" key="1">
    <source>
        <dbReference type="SAM" id="MobiDB-lite"/>
    </source>
</evidence>
<proteinExistence type="predicted"/>
<comment type="caution">
    <text evidence="2">The sequence shown here is derived from an EMBL/GenBank/DDBJ whole genome shotgun (WGS) entry which is preliminary data.</text>
</comment>
<gene>
    <name evidence="2" type="ORF">GCM10023322_24420</name>
</gene>
<dbReference type="Proteomes" id="UP001501570">
    <property type="component" value="Unassembled WGS sequence"/>
</dbReference>
<protein>
    <submittedName>
        <fullName evidence="2">Uncharacterized protein</fullName>
    </submittedName>
</protein>
<reference evidence="3" key="1">
    <citation type="journal article" date="2019" name="Int. J. Syst. Evol. Microbiol.">
        <title>The Global Catalogue of Microorganisms (GCM) 10K type strain sequencing project: providing services to taxonomists for standard genome sequencing and annotation.</title>
        <authorList>
            <consortium name="The Broad Institute Genomics Platform"/>
            <consortium name="The Broad Institute Genome Sequencing Center for Infectious Disease"/>
            <person name="Wu L."/>
            <person name="Ma J."/>
        </authorList>
    </citation>
    <scope>NUCLEOTIDE SEQUENCE [LARGE SCALE GENOMIC DNA]</scope>
    <source>
        <strain evidence="3">JCM 18304</strain>
    </source>
</reference>
<organism evidence="2 3">
    <name type="scientific">Rugosimonospora acidiphila</name>
    <dbReference type="NCBI Taxonomy" id="556531"/>
    <lineage>
        <taxon>Bacteria</taxon>
        <taxon>Bacillati</taxon>
        <taxon>Actinomycetota</taxon>
        <taxon>Actinomycetes</taxon>
        <taxon>Micromonosporales</taxon>
        <taxon>Micromonosporaceae</taxon>
        <taxon>Rugosimonospora</taxon>
    </lineage>
</organism>
<dbReference type="EMBL" id="BAABJQ010000006">
    <property type="protein sequence ID" value="GAA5183967.1"/>
    <property type="molecule type" value="Genomic_DNA"/>
</dbReference>
<evidence type="ECO:0000313" key="2">
    <source>
        <dbReference type="EMBL" id="GAA5183967.1"/>
    </source>
</evidence>
<evidence type="ECO:0000313" key="3">
    <source>
        <dbReference type="Proteomes" id="UP001501570"/>
    </source>
</evidence>
<feature type="compositionally biased region" description="Acidic residues" evidence="1">
    <location>
        <begin position="38"/>
        <end position="48"/>
    </location>
</feature>